<evidence type="ECO:0000256" key="2">
    <source>
        <dbReference type="ARBA" id="ARBA00008816"/>
    </source>
</evidence>
<evidence type="ECO:0000256" key="5">
    <source>
        <dbReference type="ARBA" id="ARBA00022989"/>
    </source>
</evidence>
<feature type="transmembrane region" description="Helical" evidence="7">
    <location>
        <begin position="268"/>
        <end position="286"/>
    </location>
</feature>
<feature type="transmembrane region" description="Helical" evidence="7">
    <location>
        <begin position="143"/>
        <end position="159"/>
    </location>
</feature>
<feature type="transmembrane region" description="Helical" evidence="7">
    <location>
        <begin position="237"/>
        <end position="256"/>
    </location>
</feature>
<dbReference type="GO" id="GO:0008195">
    <property type="term" value="F:phosphatidate phosphatase activity"/>
    <property type="evidence" value="ECO:0007669"/>
    <property type="project" value="TreeGrafter"/>
</dbReference>
<evidence type="ECO:0000256" key="1">
    <source>
        <dbReference type="ARBA" id="ARBA00004141"/>
    </source>
</evidence>
<dbReference type="SMART" id="SM00014">
    <property type="entry name" value="acidPPc"/>
    <property type="match status" value="1"/>
</dbReference>
<name>A0A4S4DL66_CAMSN</name>
<proteinExistence type="inferred from homology"/>
<keyword evidence="6 7" id="KW-0472">Membrane</keyword>
<dbReference type="Pfam" id="PF01569">
    <property type="entry name" value="PAP2"/>
    <property type="match status" value="1"/>
</dbReference>
<evidence type="ECO:0000256" key="3">
    <source>
        <dbReference type="ARBA" id="ARBA00022692"/>
    </source>
</evidence>
<keyword evidence="4" id="KW-0378">Hydrolase</keyword>
<accession>A0A4S4DL66</accession>
<dbReference type="FunFam" id="1.20.144.10:FF:000001">
    <property type="entry name" value="Lipid phosphate phosphatase 2"/>
    <property type="match status" value="1"/>
</dbReference>
<organism evidence="9 10">
    <name type="scientific">Camellia sinensis var. sinensis</name>
    <name type="common">China tea</name>
    <dbReference type="NCBI Taxonomy" id="542762"/>
    <lineage>
        <taxon>Eukaryota</taxon>
        <taxon>Viridiplantae</taxon>
        <taxon>Streptophyta</taxon>
        <taxon>Embryophyta</taxon>
        <taxon>Tracheophyta</taxon>
        <taxon>Spermatophyta</taxon>
        <taxon>Magnoliopsida</taxon>
        <taxon>eudicotyledons</taxon>
        <taxon>Gunneridae</taxon>
        <taxon>Pentapetalae</taxon>
        <taxon>asterids</taxon>
        <taxon>Ericales</taxon>
        <taxon>Theaceae</taxon>
        <taxon>Camellia</taxon>
    </lineage>
</organism>
<dbReference type="GO" id="GO:0006644">
    <property type="term" value="P:phospholipid metabolic process"/>
    <property type="evidence" value="ECO:0007669"/>
    <property type="project" value="InterPro"/>
</dbReference>
<dbReference type="GO" id="GO:0046839">
    <property type="term" value="P:phospholipid dephosphorylation"/>
    <property type="evidence" value="ECO:0007669"/>
    <property type="project" value="TreeGrafter"/>
</dbReference>
<dbReference type="EMBL" id="SDRB02010907">
    <property type="protein sequence ID" value="THG03659.1"/>
    <property type="molecule type" value="Genomic_DNA"/>
</dbReference>
<comment type="similarity">
    <text evidence="2">Belongs to the PA-phosphatase related phosphoesterase family.</text>
</comment>
<dbReference type="InterPro" id="IPR043216">
    <property type="entry name" value="PAP-like"/>
</dbReference>
<dbReference type="GO" id="GO:0016020">
    <property type="term" value="C:membrane"/>
    <property type="evidence" value="ECO:0007669"/>
    <property type="project" value="UniProtKB-SubCell"/>
</dbReference>
<feature type="transmembrane region" description="Helical" evidence="7">
    <location>
        <begin position="99"/>
        <end position="122"/>
    </location>
</feature>
<keyword evidence="3 7" id="KW-0812">Transmembrane</keyword>
<gene>
    <name evidence="9" type="ORF">TEA_022605</name>
</gene>
<dbReference type="Gene3D" id="1.20.144.10">
    <property type="entry name" value="Phosphatidic acid phosphatase type 2/haloperoxidase"/>
    <property type="match status" value="1"/>
</dbReference>
<keyword evidence="10" id="KW-1185">Reference proteome</keyword>
<evidence type="ECO:0000256" key="7">
    <source>
        <dbReference type="SAM" id="Phobius"/>
    </source>
</evidence>
<feature type="domain" description="Phosphatidic acid phosphatase type 2/haloperoxidase" evidence="8">
    <location>
        <begin position="145"/>
        <end position="283"/>
    </location>
</feature>
<feature type="transmembrane region" description="Helical" evidence="7">
    <location>
        <begin position="59"/>
        <end position="79"/>
    </location>
</feature>
<evidence type="ECO:0000256" key="4">
    <source>
        <dbReference type="ARBA" id="ARBA00022801"/>
    </source>
</evidence>
<comment type="caution">
    <text evidence="9">The sequence shown here is derived from an EMBL/GenBank/DDBJ whole genome shotgun (WGS) entry which is preliminary data.</text>
</comment>
<feature type="transmembrane region" description="Helical" evidence="7">
    <location>
        <begin position="209"/>
        <end position="225"/>
    </location>
</feature>
<evidence type="ECO:0000259" key="8">
    <source>
        <dbReference type="SMART" id="SM00014"/>
    </source>
</evidence>
<evidence type="ECO:0000313" key="10">
    <source>
        <dbReference type="Proteomes" id="UP000306102"/>
    </source>
</evidence>
<dbReference type="STRING" id="542762.A0A4S4DL66"/>
<comment type="subcellular location">
    <subcellularLocation>
        <location evidence="1">Membrane</location>
        <topology evidence="1">Multi-pass membrane protein</topology>
    </subcellularLocation>
</comment>
<dbReference type="InterPro" id="IPR000326">
    <property type="entry name" value="PAP2/HPO"/>
</dbReference>
<keyword evidence="5 7" id="KW-1133">Transmembrane helix</keyword>
<dbReference type="AlphaFoldDB" id="A0A4S4DL66"/>
<dbReference type="Proteomes" id="UP000306102">
    <property type="component" value="Unassembled WGS sequence"/>
</dbReference>
<dbReference type="SUPFAM" id="SSF48317">
    <property type="entry name" value="Acid phosphatase/Vanadium-dependent haloperoxidase"/>
    <property type="match status" value="1"/>
</dbReference>
<reference evidence="9 10" key="1">
    <citation type="journal article" date="2018" name="Proc. Natl. Acad. Sci. U.S.A.">
        <title>Draft genome sequence of Camellia sinensis var. sinensis provides insights into the evolution of the tea genome and tea quality.</title>
        <authorList>
            <person name="Wei C."/>
            <person name="Yang H."/>
            <person name="Wang S."/>
            <person name="Zhao J."/>
            <person name="Liu C."/>
            <person name="Gao L."/>
            <person name="Xia E."/>
            <person name="Lu Y."/>
            <person name="Tai Y."/>
            <person name="She G."/>
            <person name="Sun J."/>
            <person name="Cao H."/>
            <person name="Tong W."/>
            <person name="Gao Q."/>
            <person name="Li Y."/>
            <person name="Deng W."/>
            <person name="Jiang X."/>
            <person name="Wang W."/>
            <person name="Chen Q."/>
            <person name="Zhang S."/>
            <person name="Li H."/>
            <person name="Wu J."/>
            <person name="Wang P."/>
            <person name="Li P."/>
            <person name="Shi C."/>
            <person name="Zheng F."/>
            <person name="Jian J."/>
            <person name="Huang B."/>
            <person name="Shan D."/>
            <person name="Shi M."/>
            <person name="Fang C."/>
            <person name="Yue Y."/>
            <person name="Li F."/>
            <person name="Li D."/>
            <person name="Wei S."/>
            <person name="Han B."/>
            <person name="Jiang C."/>
            <person name="Yin Y."/>
            <person name="Xia T."/>
            <person name="Zhang Z."/>
            <person name="Bennetzen J.L."/>
            <person name="Zhao S."/>
            <person name="Wan X."/>
        </authorList>
    </citation>
    <scope>NUCLEOTIDE SEQUENCE [LARGE SCALE GENOMIC DNA]</scope>
    <source>
        <strain evidence="10">cv. Shuchazao</strain>
        <tissue evidence="9">Leaf</tissue>
    </source>
</reference>
<evidence type="ECO:0000256" key="6">
    <source>
        <dbReference type="ARBA" id="ARBA00023136"/>
    </source>
</evidence>
<dbReference type="PANTHER" id="PTHR10165">
    <property type="entry name" value="LIPID PHOSPHATE PHOSPHATASE"/>
    <property type="match status" value="1"/>
</dbReference>
<evidence type="ECO:0000313" key="9">
    <source>
        <dbReference type="EMBL" id="THG03659.1"/>
    </source>
</evidence>
<dbReference type="PANTHER" id="PTHR10165:SF35">
    <property type="entry name" value="RE23632P"/>
    <property type="match status" value="1"/>
</dbReference>
<dbReference type="CDD" id="cd03390">
    <property type="entry name" value="PAP2_containing_1_like"/>
    <property type="match status" value="1"/>
</dbReference>
<dbReference type="InterPro" id="IPR036938">
    <property type="entry name" value="PAP2/HPO_sf"/>
</dbReference>
<protein>
    <recommendedName>
        <fullName evidence="8">Phosphatidic acid phosphatase type 2/haloperoxidase domain-containing protein</fullName>
    </recommendedName>
</protein>
<sequence>MHPHSIVIEGFASGFSKLFQPTYILILVEMPVGQSGAHTIRYTIRSHGVQVAKTHMYDWLILLLLVAIEVVLIVIEPFHRFVGEEMITGLKYPLKPNTVPVWAVGVIAVLLPFAVILVYYFIRRDVYDFHHAVLGRVLPFEDFCLLFSVLITGVLTDAIKDAVGRPRPDFFWRCFPNGKAVFNNVTRNVMCTGQKSVIKEGYKSFPSGHVSWSFAGMGFLTWYLSGKIRVFDRGGHVAKLCVSVLPLLVGVLVAISRVDDYWHYWEDVFGSAVIGLTAASFCYLQFFPPPYDMDADALSSFLFGRCCNVHPQRGVYGAFPHAFIKILADSQNTTQSTSNNANRNVYSQPHQGMTMSEISLRDTSPILDEMESGRRY</sequence>